<evidence type="ECO:0000256" key="7">
    <source>
        <dbReference type="ARBA" id="ARBA00048045"/>
    </source>
</evidence>
<dbReference type="EC" id="3.5.4.33" evidence="8"/>
<dbReference type="InterPro" id="IPR058535">
    <property type="entry name" value="MafB19-deam"/>
</dbReference>
<dbReference type="SUPFAM" id="SSF53927">
    <property type="entry name" value="Cytidine deaminase-like"/>
    <property type="match status" value="1"/>
</dbReference>
<keyword evidence="5 8" id="KW-0378">Hydrolase</keyword>
<dbReference type="EMBL" id="JALBUF010000001">
    <property type="protein sequence ID" value="MCI0182650.1"/>
    <property type="molecule type" value="Genomic_DNA"/>
</dbReference>
<comment type="function">
    <text evidence="8">Catalyzes the deamination of adenosine to inosine at the wobble position 34 of tRNA(Arg2).</text>
</comment>
<dbReference type="Proteomes" id="UP001139263">
    <property type="component" value="Unassembled WGS sequence"/>
</dbReference>
<keyword evidence="4 8" id="KW-0479">Metal-binding</keyword>
<dbReference type="PANTHER" id="PTHR11079">
    <property type="entry name" value="CYTOSINE DEAMINASE FAMILY MEMBER"/>
    <property type="match status" value="1"/>
</dbReference>
<dbReference type="InterPro" id="IPR016192">
    <property type="entry name" value="APOBEC/CMP_deaminase_Zn-bd"/>
</dbReference>
<evidence type="ECO:0000256" key="6">
    <source>
        <dbReference type="ARBA" id="ARBA00022833"/>
    </source>
</evidence>
<evidence type="ECO:0000256" key="1">
    <source>
        <dbReference type="ARBA" id="ARBA00010669"/>
    </source>
</evidence>
<keyword evidence="3 8" id="KW-0819">tRNA processing</keyword>
<name>A0A9X2ACS9_9BACL</name>
<evidence type="ECO:0000313" key="11">
    <source>
        <dbReference type="Proteomes" id="UP001139263"/>
    </source>
</evidence>
<dbReference type="PROSITE" id="PS00903">
    <property type="entry name" value="CYT_DCMP_DEAMINASES_1"/>
    <property type="match status" value="1"/>
</dbReference>
<dbReference type="NCBIfam" id="NF008113">
    <property type="entry name" value="PRK10860.1"/>
    <property type="match status" value="1"/>
</dbReference>
<dbReference type="RefSeq" id="WP_241712220.1">
    <property type="nucleotide sequence ID" value="NZ_JALBUF010000001.1"/>
</dbReference>
<dbReference type="InterPro" id="IPR016193">
    <property type="entry name" value="Cytidine_deaminase-like"/>
</dbReference>
<keyword evidence="11" id="KW-1185">Reference proteome</keyword>
<feature type="active site" description="Proton donor" evidence="8">
    <location>
        <position position="59"/>
    </location>
</feature>
<proteinExistence type="inferred from homology"/>
<dbReference type="PROSITE" id="PS51747">
    <property type="entry name" value="CYT_DCMP_DEAMINASES_2"/>
    <property type="match status" value="1"/>
</dbReference>
<dbReference type="GO" id="GO:0002100">
    <property type="term" value="P:tRNA wobble adenosine to inosine editing"/>
    <property type="evidence" value="ECO:0007669"/>
    <property type="project" value="UniProtKB-UniRule"/>
</dbReference>
<evidence type="ECO:0000256" key="5">
    <source>
        <dbReference type="ARBA" id="ARBA00022801"/>
    </source>
</evidence>
<comment type="subunit">
    <text evidence="2 8">Homodimer.</text>
</comment>
<dbReference type="HAMAP" id="MF_00972">
    <property type="entry name" value="tRNA_aden_deaminase"/>
    <property type="match status" value="1"/>
</dbReference>
<protein>
    <recommendedName>
        <fullName evidence="8">tRNA-specific adenosine deaminase</fullName>
        <ecNumber evidence="8">3.5.4.33</ecNumber>
    </recommendedName>
</protein>
<dbReference type="FunFam" id="3.40.140.10:FF:000005">
    <property type="entry name" value="tRNA-specific adenosine deaminase"/>
    <property type="match status" value="1"/>
</dbReference>
<evidence type="ECO:0000256" key="4">
    <source>
        <dbReference type="ARBA" id="ARBA00022723"/>
    </source>
</evidence>
<feature type="binding site" evidence="8">
    <location>
        <position position="90"/>
    </location>
    <ligand>
        <name>Zn(2+)</name>
        <dbReference type="ChEBI" id="CHEBI:29105"/>
        <note>catalytic</note>
    </ligand>
</feature>
<evidence type="ECO:0000313" key="10">
    <source>
        <dbReference type="EMBL" id="MCI0182650.1"/>
    </source>
</evidence>
<dbReference type="GO" id="GO:0052717">
    <property type="term" value="F:tRNA-specific adenosine-34 deaminase activity"/>
    <property type="evidence" value="ECO:0007669"/>
    <property type="project" value="UniProtKB-UniRule"/>
</dbReference>
<sequence length="155" mass="17110">MMNGKNHEYFMRLALQEARRAYELGEVPIGAVVVSSGGELLGNGYNMREWRGDPTAHAEVIAIQSAAAKRRHWRLSDCSLYVTVEPCMMCAGAIQLSRIAHVIYGAENPKGGALGSSGDAYAFERLNHYPVVTGGILADSCGMIMQDFFRERRLR</sequence>
<reference evidence="10" key="1">
    <citation type="submission" date="2022-03" db="EMBL/GenBank/DDBJ databases">
        <title>Draft Genome Sequence of Firmicute Strain S0AB, a Heterotrophic Iron/Sulfur-Oxidizing Extreme Acidophile.</title>
        <authorList>
            <person name="Vergara E."/>
            <person name="Pakostova E."/>
            <person name="Johnson D.B."/>
            <person name="Holmes D.S."/>
        </authorList>
    </citation>
    <scope>NUCLEOTIDE SEQUENCE</scope>
    <source>
        <strain evidence="10">S0AB</strain>
    </source>
</reference>
<comment type="cofactor">
    <cofactor evidence="8">
        <name>Zn(2+)</name>
        <dbReference type="ChEBI" id="CHEBI:29105"/>
    </cofactor>
    <text evidence="8">Binds 1 zinc ion per subunit.</text>
</comment>
<feature type="binding site" evidence="8">
    <location>
        <position position="57"/>
    </location>
    <ligand>
        <name>Zn(2+)</name>
        <dbReference type="ChEBI" id="CHEBI:29105"/>
        <note>catalytic</note>
    </ligand>
</feature>
<dbReference type="GO" id="GO:0008270">
    <property type="term" value="F:zinc ion binding"/>
    <property type="evidence" value="ECO:0007669"/>
    <property type="project" value="UniProtKB-UniRule"/>
</dbReference>
<keyword evidence="6 8" id="KW-0862">Zinc</keyword>
<accession>A0A9X2ACS9</accession>
<gene>
    <name evidence="10" type="primary">tadA_2</name>
    <name evidence="8" type="synonym">tadA</name>
    <name evidence="10" type="ORF">MM817_00916</name>
</gene>
<comment type="caution">
    <text evidence="10">The sequence shown here is derived from an EMBL/GenBank/DDBJ whole genome shotgun (WGS) entry which is preliminary data.</text>
</comment>
<dbReference type="CDD" id="cd01285">
    <property type="entry name" value="nucleoside_deaminase"/>
    <property type="match status" value="1"/>
</dbReference>
<evidence type="ECO:0000256" key="3">
    <source>
        <dbReference type="ARBA" id="ARBA00022694"/>
    </source>
</evidence>
<comment type="similarity">
    <text evidence="1">Belongs to the cytidine and deoxycytidylate deaminase family. ADAT2 subfamily.</text>
</comment>
<evidence type="ECO:0000256" key="2">
    <source>
        <dbReference type="ARBA" id="ARBA00011738"/>
    </source>
</evidence>
<organism evidence="10 11">
    <name type="scientific">Sulfoacidibacillus ferrooxidans</name>
    <dbReference type="NCBI Taxonomy" id="2005001"/>
    <lineage>
        <taxon>Bacteria</taxon>
        <taxon>Bacillati</taxon>
        <taxon>Bacillota</taxon>
        <taxon>Bacilli</taxon>
        <taxon>Bacillales</taxon>
        <taxon>Alicyclobacillaceae</taxon>
        <taxon>Sulfoacidibacillus</taxon>
    </lineage>
</organism>
<evidence type="ECO:0000259" key="9">
    <source>
        <dbReference type="PROSITE" id="PS51747"/>
    </source>
</evidence>
<evidence type="ECO:0000256" key="8">
    <source>
        <dbReference type="HAMAP-Rule" id="MF_00972"/>
    </source>
</evidence>
<comment type="catalytic activity">
    <reaction evidence="7 8">
        <text>adenosine(34) in tRNA + H2O + H(+) = inosine(34) in tRNA + NH4(+)</text>
        <dbReference type="Rhea" id="RHEA:43168"/>
        <dbReference type="Rhea" id="RHEA-COMP:10373"/>
        <dbReference type="Rhea" id="RHEA-COMP:10374"/>
        <dbReference type="ChEBI" id="CHEBI:15377"/>
        <dbReference type="ChEBI" id="CHEBI:15378"/>
        <dbReference type="ChEBI" id="CHEBI:28938"/>
        <dbReference type="ChEBI" id="CHEBI:74411"/>
        <dbReference type="ChEBI" id="CHEBI:82852"/>
        <dbReference type="EC" id="3.5.4.33"/>
    </reaction>
</comment>
<dbReference type="AlphaFoldDB" id="A0A9X2ACS9"/>
<dbReference type="InterPro" id="IPR028883">
    <property type="entry name" value="tRNA_aden_deaminase"/>
</dbReference>
<dbReference type="Pfam" id="PF14437">
    <property type="entry name" value="MafB19-deam"/>
    <property type="match status" value="1"/>
</dbReference>
<dbReference type="InterPro" id="IPR002125">
    <property type="entry name" value="CMP_dCMP_dom"/>
</dbReference>
<dbReference type="PANTHER" id="PTHR11079:SF202">
    <property type="entry name" value="TRNA-SPECIFIC ADENOSINE DEAMINASE"/>
    <property type="match status" value="1"/>
</dbReference>
<dbReference type="Gene3D" id="3.40.140.10">
    <property type="entry name" value="Cytidine Deaminase, domain 2"/>
    <property type="match status" value="1"/>
</dbReference>
<feature type="domain" description="CMP/dCMP-type deaminase" evidence="9">
    <location>
        <begin position="5"/>
        <end position="117"/>
    </location>
</feature>
<feature type="binding site" evidence="8">
    <location>
        <position position="87"/>
    </location>
    <ligand>
        <name>Zn(2+)</name>
        <dbReference type="ChEBI" id="CHEBI:29105"/>
        <note>catalytic</note>
    </ligand>
</feature>